<dbReference type="PROSITE" id="PS50871">
    <property type="entry name" value="C1Q"/>
    <property type="match status" value="1"/>
</dbReference>
<organism evidence="17 18">
    <name type="scientific">Accipiter nisus</name>
    <name type="common">Eurasian sparrowhawk</name>
    <dbReference type="NCBI Taxonomy" id="211598"/>
    <lineage>
        <taxon>Eukaryota</taxon>
        <taxon>Metazoa</taxon>
        <taxon>Chordata</taxon>
        <taxon>Craniata</taxon>
        <taxon>Vertebrata</taxon>
        <taxon>Euteleostomi</taxon>
        <taxon>Archelosauria</taxon>
        <taxon>Archosauria</taxon>
        <taxon>Dinosauria</taxon>
        <taxon>Saurischia</taxon>
        <taxon>Theropoda</taxon>
        <taxon>Coelurosauria</taxon>
        <taxon>Aves</taxon>
        <taxon>Neognathae</taxon>
        <taxon>Neoaves</taxon>
        <taxon>Telluraves</taxon>
        <taxon>Accipitrimorphae</taxon>
        <taxon>Accipitriformes</taxon>
        <taxon>Accipitridae</taxon>
        <taxon>Accipitrinae</taxon>
        <taxon>Accipiter</taxon>
    </lineage>
</organism>
<dbReference type="Proteomes" id="UP000694541">
    <property type="component" value="Unplaced"/>
</dbReference>
<keyword evidence="13" id="KW-0379">Hydroxylation</keyword>
<keyword evidence="11" id="KW-1015">Disulfide bond</keyword>
<feature type="region of interest" description="Disordered" evidence="15">
    <location>
        <begin position="72"/>
        <end position="169"/>
    </location>
</feature>
<dbReference type="InterPro" id="IPR008160">
    <property type="entry name" value="Collagen"/>
</dbReference>
<sequence>MHVHLPHPAPLPPCSQGRSSSKQSCCSDWSVFTPSKEGGRMQPGLWLATSTLAAVLGLALLEDDVCRAPDGKNGFPGVPGLDGRPGQKGDVGEPGKPSQKTGIKGLKGDAGEQGPPGIPGLQGYHGQHGLPGIPGRPGLKGPKGKAGNILDHPRPAFSASRRSPPSNGKTVVFDNIITNQESSYNPQTGEFTCRVPGLYYFAFQVISSGDLCLSITKNRERMVSFCDYNSRDILQVNSGSSVLSLAMGDLVSVSTDSARGNTIYSGSEADSVFSGFMIFPQMG</sequence>
<dbReference type="InterPro" id="IPR008983">
    <property type="entry name" value="Tumour_necrosis_fac-like_dom"/>
</dbReference>
<dbReference type="FunFam" id="2.60.120.40:FF:000001">
    <property type="entry name" value="Complement C1q B chain"/>
    <property type="match status" value="1"/>
</dbReference>
<evidence type="ECO:0000256" key="1">
    <source>
        <dbReference type="ARBA" id="ARBA00004241"/>
    </source>
</evidence>
<evidence type="ECO:0000256" key="6">
    <source>
        <dbReference type="ARBA" id="ARBA00022729"/>
    </source>
</evidence>
<comment type="subcellular location">
    <subcellularLocation>
        <location evidence="1">Cell surface</location>
    </subcellularLocation>
    <subcellularLocation>
        <location evidence="2">Secreted</location>
    </subcellularLocation>
</comment>
<dbReference type="PRINTS" id="PR00007">
    <property type="entry name" value="COMPLEMNTC1Q"/>
</dbReference>
<evidence type="ECO:0000259" key="16">
    <source>
        <dbReference type="PROSITE" id="PS50871"/>
    </source>
</evidence>
<evidence type="ECO:0000256" key="9">
    <source>
        <dbReference type="ARBA" id="ARBA00022875"/>
    </source>
</evidence>
<evidence type="ECO:0000256" key="4">
    <source>
        <dbReference type="ARBA" id="ARBA00022525"/>
    </source>
</evidence>
<feature type="domain" description="C1q" evidence="16">
    <location>
        <begin position="150"/>
        <end position="283"/>
    </location>
</feature>
<evidence type="ECO:0000256" key="3">
    <source>
        <dbReference type="ARBA" id="ARBA00013456"/>
    </source>
</evidence>
<comment type="subunit">
    <text evidence="14">Core component of the complement C1 complex, a calcium-dependent complex composed of 1 molecule of the C1Q subcomplex, 2 molecules of C1R and 2 molecules of C1S. The C1Q subcomplex is composed 18 subunits: 3 chains of C1QA, C1QB, and C1QC trimerize to form 6 collagen-like triple helices connected to six globular ligand-recognition modules (C1q domain). Interacts with CR1 (via Sushi 24 and Sushi 25 domains). Interacts (via C-terminus) with CD33; this interaction activates CD33 inhibitory motifs.</text>
</comment>
<keyword evidence="9" id="KW-0180">Complement pathway</keyword>
<keyword evidence="12" id="KW-0325">Glycoprotein</keyword>
<evidence type="ECO:0000256" key="12">
    <source>
        <dbReference type="ARBA" id="ARBA00023180"/>
    </source>
</evidence>
<evidence type="ECO:0000256" key="15">
    <source>
        <dbReference type="SAM" id="MobiDB-lite"/>
    </source>
</evidence>
<dbReference type="Pfam" id="PF00386">
    <property type="entry name" value="C1q"/>
    <property type="match status" value="1"/>
</dbReference>
<evidence type="ECO:0000313" key="17">
    <source>
        <dbReference type="Ensembl" id="ENSANIP00000002134.1"/>
    </source>
</evidence>
<accession>A0A8B9M4S3</accession>
<dbReference type="InterPro" id="IPR050392">
    <property type="entry name" value="Collagen/C1q_domain"/>
</dbReference>
<dbReference type="SMART" id="SM00110">
    <property type="entry name" value="C1Q"/>
    <property type="match status" value="1"/>
</dbReference>
<dbReference type="Pfam" id="PF01391">
    <property type="entry name" value="Collagen"/>
    <property type="match status" value="1"/>
</dbReference>
<keyword evidence="10" id="KW-0176">Collagen</keyword>
<reference evidence="17" key="1">
    <citation type="submission" date="2025-08" db="UniProtKB">
        <authorList>
            <consortium name="Ensembl"/>
        </authorList>
    </citation>
    <scope>IDENTIFICATION</scope>
</reference>
<dbReference type="GO" id="GO:0045087">
    <property type="term" value="P:innate immune response"/>
    <property type="evidence" value="ECO:0007669"/>
    <property type="project" value="UniProtKB-KW"/>
</dbReference>
<keyword evidence="7" id="KW-0677">Repeat</keyword>
<feature type="compositionally biased region" description="Low complexity" evidence="15">
    <location>
        <begin position="130"/>
        <end position="140"/>
    </location>
</feature>
<feature type="region of interest" description="Disordered" evidence="15">
    <location>
        <begin position="1"/>
        <end position="20"/>
    </location>
</feature>
<dbReference type="GO" id="GO:0005581">
    <property type="term" value="C:collagen trimer"/>
    <property type="evidence" value="ECO:0007669"/>
    <property type="project" value="UniProtKB-KW"/>
</dbReference>
<dbReference type="InterPro" id="IPR001073">
    <property type="entry name" value="C1q_dom"/>
</dbReference>
<keyword evidence="18" id="KW-1185">Reference proteome</keyword>
<dbReference type="GO" id="GO:0009986">
    <property type="term" value="C:cell surface"/>
    <property type="evidence" value="ECO:0007669"/>
    <property type="project" value="UniProtKB-SubCell"/>
</dbReference>
<dbReference type="AlphaFoldDB" id="A0A8B9M4S3"/>
<dbReference type="SUPFAM" id="SSF49842">
    <property type="entry name" value="TNF-like"/>
    <property type="match status" value="1"/>
</dbReference>
<keyword evidence="6" id="KW-0732">Signal</keyword>
<dbReference type="Gene3D" id="2.60.120.40">
    <property type="match status" value="1"/>
</dbReference>
<keyword evidence="8" id="KW-0391">Immunity</keyword>
<protein>
    <recommendedName>
        <fullName evidence="3">Complement C1q subcomponent subunit A</fullName>
    </recommendedName>
</protein>
<dbReference type="GO" id="GO:0005576">
    <property type="term" value="C:extracellular region"/>
    <property type="evidence" value="ECO:0007669"/>
    <property type="project" value="UniProtKB-SubCell"/>
</dbReference>
<evidence type="ECO:0000313" key="18">
    <source>
        <dbReference type="Proteomes" id="UP000694541"/>
    </source>
</evidence>
<proteinExistence type="predicted"/>
<name>A0A8B9M4S3_9AVES</name>
<feature type="compositionally biased region" description="Low complexity" evidence="15">
    <location>
        <begin position="155"/>
        <end position="166"/>
    </location>
</feature>
<dbReference type="GO" id="GO:0006958">
    <property type="term" value="P:complement activation, classical pathway"/>
    <property type="evidence" value="ECO:0007669"/>
    <property type="project" value="UniProtKB-KW"/>
</dbReference>
<evidence type="ECO:0000256" key="11">
    <source>
        <dbReference type="ARBA" id="ARBA00023157"/>
    </source>
</evidence>
<reference evidence="17" key="2">
    <citation type="submission" date="2025-09" db="UniProtKB">
        <authorList>
            <consortium name="Ensembl"/>
        </authorList>
    </citation>
    <scope>IDENTIFICATION</scope>
</reference>
<dbReference type="PANTHER" id="PTHR15427">
    <property type="entry name" value="EMILIN ELASTIN MICROFIBRIL INTERFACE-LOCATED PROTEIN ELASTIN MICROFIBRIL INTERFACER"/>
    <property type="match status" value="1"/>
</dbReference>
<evidence type="ECO:0000256" key="7">
    <source>
        <dbReference type="ARBA" id="ARBA00022737"/>
    </source>
</evidence>
<evidence type="ECO:0000256" key="5">
    <source>
        <dbReference type="ARBA" id="ARBA00022588"/>
    </source>
</evidence>
<keyword evidence="5" id="KW-0399">Innate immunity</keyword>
<evidence type="ECO:0000256" key="2">
    <source>
        <dbReference type="ARBA" id="ARBA00004613"/>
    </source>
</evidence>
<keyword evidence="4" id="KW-0964">Secreted</keyword>
<evidence type="ECO:0000256" key="8">
    <source>
        <dbReference type="ARBA" id="ARBA00022859"/>
    </source>
</evidence>
<evidence type="ECO:0000256" key="14">
    <source>
        <dbReference type="ARBA" id="ARBA00093497"/>
    </source>
</evidence>
<evidence type="ECO:0000256" key="10">
    <source>
        <dbReference type="ARBA" id="ARBA00023119"/>
    </source>
</evidence>
<evidence type="ECO:0000256" key="13">
    <source>
        <dbReference type="ARBA" id="ARBA00023278"/>
    </source>
</evidence>
<dbReference type="Ensembl" id="ENSANIT00000002197.1">
    <property type="protein sequence ID" value="ENSANIP00000002134.1"/>
    <property type="gene ID" value="ENSANIG00000001500.1"/>
</dbReference>
<dbReference type="PANTHER" id="PTHR15427:SF26">
    <property type="entry name" value="COMPLEMENT C1Q SUBCOMPONENT SUBUNIT A"/>
    <property type="match status" value="1"/>
</dbReference>